<proteinExistence type="predicted"/>
<evidence type="ECO:0000256" key="1">
    <source>
        <dbReference type="ARBA" id="ARBA00022723"/>
    </source>
</evidence>
<evidence type="ECO:0000313" key="5">
    <source>
        <dbReference type="EMBL" id="KAK8944001.1"/>
    </source>
</evidence>
<gene>
    <name evidence="5" type="primary">NPP2</name>
    <name evidence="5" type="ORF">KSP40_PGU000537</name>
</gene>
<keyword evidence="6" id="KW-1185">Reference proteome</keyword>
<comment type="caution">
    <text evidence="5">The sequence shown here is derived from an EMBL/GenBank/DDBJ whole genome shotgun (WGS) entry which is preliminary data.</text>
</comment>
<sequence length="158" mass="17108">MAAVQGQGIDPALLDDIINHLLEVRSARPGKQVQLSEAEIRFLRRWQRGGGEAEMAAVQGQGIDPALLDDIINRLLEVRSARPGKQVQLSEAEILCSGDEFVGEVTPGMRKHSGKVSGSVDTTIIGVDNADGVRTVIGVDNTDGVRKELQESVEAWRR</sequence>
<dbReference type="Pfam" id="PF16891">
    <property type="entry name" value="STPPase_N"/>
    <property type="match status" value="2"/>
</dbReference>
<evidence type="ECO:0000259" key="4">
    <source>
        <dbReference type="Pfam" id="PF16891"/>
    </source>
</evidence>
<evidence type="ECO:0000313" key="6">
    <source>
        <dbReference type="Proteomes" id="UP001412067"/>
    </source>
</evidence>
<keyword evidence="3" id="KW-0464">Manganese</keyword>
<accession>A0ABR2LLI5</accession>
<dbReference type="Proteomes" id="UP001412067">
    <property type="component" value="Unassembled WGS sequence"/>
</dbReference>
<dbReference type="InterPro" id="IPR031675">
    <property type="entry name" value="STPPase_N"/>
</dbReference>
<organism evidence="5 6">
    <name type="scientific">Platanthera guangdongensis</name>
    <dbReference type="NCBI Taxonomy" id="2320717"/>
    <lineage>
        <taxon>Eukaryota</taxon>
        <taxon>Viridiplantae</taxon>
        <taxon>Streptophyta</taxon>
        <taxon>Embryophyta</taxon>
        <taxon>Tracheophyta</taxon>
        <taxon>Spermatophyta</taxon>
        <taxon>Magnoliopsida</taxon>
        <taxon>Liliopsida</taxon>
        <taxon>Asparagales</taxon>
        <taxon>Orchidaceae</taxon>
        <taxon>Orchidoideae</taxon>
        <taxon>Orchideae</taxon>
        <taxon>Orchidinae</taxon>
        <taxon>Platanthera</taxon>
    </lineage>
</organism>
<evidence type="ECO:0000256" key="2">
    <source>
        <dbReference type="ARBA" id="ARBA00022801"/>
    </source>
</evidence>
<keyword evidence="1" id="KW-0479">Metal-binding</keyword>
<feature type="domain" description="Serine-threonine protein phosphatase N-terminal" evidence="4">
    <location>
        <begin position="14"/>
        <end position="43"/>
    </location>
</feature>
<dbReference type="EMBL" id="JBBWWR010000018">
    <property type="protein sequence ID" value="KAK8944001.1"/>
    <property type="molecule type" value="Genomic_DNA"/>
</dbReference>
<keyword evidence="2" id="KW-0378">Hydrolase</keyword>
<protein>
    <submittedName>
        <fullName evidence="5">Serine/threonine-protein phosphatase PP1 isozyme 2</fullName>
    </submittedName>
</protein>
<evidence type="ECO:0000256" key="3">
    <source>
        <dbReference type="ARBA" id="ARBA00023211"/>
    </source>
</evidence>
<reference evidence="5 6" key="1">
    <citation type="journal article" date="2022" name="Nat. Plants">
        <title>Genomes of leafy and leafless Platanthera orchids illuminate the evolution of mycoheterotrophy.</title>
        <authorList>
            <person name="Li M.H."/>
            <person name="Liu K.W."/>
            <person name="Li Z."/>
            <person name="Lu H.C."/>
            <person name="Ye Q.L."/>
            <person name="Zhang D."/>
            <person name="Wang J.Y."/>
            <person name="Li Y.F."/>
            <person name="Zhong Z.M."/>
            <person name="Liu X."/>
            <person name="Yu X."/>
            <person name="Liu D.K."/>
            <person name="Tu X.D."/>
            <person name="Liu B."/>
            <person name="Hao Y."/>
            <person name="Liao X.Y."/>
            <person name="Jiang Y.T."/>
            <person name="Sun W.H."/>
            <person name="Chen J."/>
            <person name="Chen Y.Q."/>
            <person name="Ai Y."/>
            <person name="Zhai J.W."/>
            <person name="Wu S.S."/>
            <person name="Zhou Z."/>
            <person name="Hsiao Y.Y."/>
            <person name="Wu W.L."/>
            <person name="Chen Y.Y."/>
            <person name="Lin Y.F."/>
            <person name="Hsu J.L."/>
            <person name="Li C.Y."/>
            <person name="Wang Z.W."/>
            <person name="Zhao X."/>
            <person name="Zhong W.Y."/>
            <person name="Ma X.K."/>
            <person name="Ma L."/>
            <person name="Huang J."/>
            <person name="Chen G.Z."/>
            <person name="Huang M.Z."/>
            <person name="Huang L."/>
            <person name="Peng D.H."/>
            <person name="Luo Y.B."/>
            <person name="Zou S.Q."/>
            <person name="Chen S.P."/>
            <person name="Lan S."/>
            <person name="Tsai W.C."/>
            <person name="Van de Peer Y."/>
            <person name="Liu Z.J."/>
        </authorList>
    </citation>
    <scope>NUCLEOTIDE SEQUENCE [LARGE SCALE GENOMIC DNA]</scope>
    <source>
        <strain evidence="5">Lor288</strain>
    </source>
</reference>
<name>A0ABR2LLI5_9ASPA</name>
<feature type="domain" description="Serine-threonine protein phosphatase N-terminal" evidence="4">
    <location>
        <begin position="68"/>
        <end position="94"/>
    </location>
</feature>